<dbReference type="Pfam" id="PF03279">
    <property type="entry name" value="Lip_A_acyltrans"/>
    <property type="match status" value="1"/>
</dbReference>
<gene>
    <name evidence="7" type="ORF">BC751_1044</name>
</gene>
<dbReference type="Proteomes" id="UP000292209">
    <property type="component" value="Unassembled WGS sequence"/>
</dbReference>
<keyword evidence="4 7" id="KW-0808">Transferase</keyword>
<evidence type="ECO:0000256" key="3">
    <source>
        <dbReference type="ARBA" id="ARBA00022519"/>
    </source>
</evidence>
<keyword evidence="2" id="KW-1003">Cell membrane</keyword>
<dbReference type="GO" id="GO:0005886">
    <property type="term" value="C:plasma membrane"/>
    <property type="evidence" value="ECO:0007669"/>
    <property type="project" value="UniProtKB-SubCell"/>
</dbReference>
<evidence type="ECO:0000256" key="6">
    <source>
        <dbReference type="ARBA" id="ARBA00023315"/>
    </source>
</evidence>
<dbReference type="AlphaFoldDB" id="A0A4Q7P694"/>
<evidence type="ECO:0000313" key="8">
    <source>
        <dbReference type="Proteomes" id="UP000292209"/>
    </source>
</evidence>
<dbReference type="EMBL" id="SGXG01000001">
    <property type="protein sequence ID" value="RZS95511.1"/>
    <property type="molecule type" value="Genomic_DNA"/>
</dbReference>
<protein>
    <submittedName>
        <fullName evidence="7">KDO2-lipid IV(A) lauroyltransferase</fullName>
    </submittedName>
</protein>
<accession>A0A4Q7P694</accession>
<keyword evidence="6" id="KW-0012">Acyltransferase</keyword>
<evidence type="ECO:0000313" key="7">
    <source>
        <dbReference type="EMBL" id="RZS95511.1"/>
    </source>
</evidence>
<keyword evidence="3" id="KW-0997">Cell inner membrane</keyword>
<sequence length="327" mass="37649">MRVIKFSLPESQKNRLLLFKFLSMKSKKRPLFKRIKYDMLYRLVKTLLFLSSITPRRLMLRHCGFLGGLAYYLVGDARKKTRKHLQLVYGDRFSEEEIQKMAKRVFVMIGKNAADIFRSVNMFELEDFKKVVQVSGEEHLDEAMKSKQGVIILTAHVGAFELVGTYLALMDYKPQIIGTQQKDPRLNQLMMENRRRRGAEAIERGKDTLKVVRNLKSGGLVAMLIDQDTKVKSVFVDFMGMPASTPIGAALFALRTGAKVIPIGIHLDENHVQQLRIYPEVKIHVSGNEEEDLWINTQALSKATEKLIEADPTQWVWMHERWKTQPA</sequence>
<evidence type="ECO:0000256" key="4">
    <source>
        <dbReference type="ARBA" id="ARBA00022679"/>
    </source>
</evidence>
<dbReference type="GO" id="GO:0009247">
    <property type="term" value="P:glycolipid biosynthetic process"/>
    <property type="evidence" value="ECO:0007669"/>
    <property type="project" value="UniProtKB-ARBA"/>
</dbReference>
<reference evidence="7 8" key="1">
    <citation type="submission" date="2019-02" db="EMBL/GenBank/DDBJ databases">
        <title>Genomic Encyclopedia of Archaeal and Bacterial Type Strains, Phase II (KMG-II): from individual species to whole genera.</title>
        <authorList>
            <person name="Goeker M."/>
        </authorList>
    </citation>
    <scope>NUCLEOTIDE SEQUENCE [LARGE SCALE GENOMIC DNA]</scope>
    <source>
        <strain evidence="7 8">DSM 21411</strain>
    </source>
</reference>
<keyword evidence="5" id="KW-0472">Membrane</keyword>
<evidence type="ECO:0000256" key="1">
    <source>
        <dbReference type="ARBA" id="ARBA00004533"/>
    </source>
</evidence>
<dbReference type="PIRSF" id="PIRSF026649">
    <property type="entry name" value="MsbB"/>
    <property type="match status" value="1"/>
</dbReference>
<organism evidence="7 8">
    <name type="scientific">Cecembia calidifontis</name>
    <dbReference type="NCBI Taxonomy" id="1187080"/>
    <lineage>
        <taxon>Bacteria</taxon>
        <taxon>Pseudomonadati</taxon>
        <taxon>Bacteroidota</taxon>
        <taxon>Cytophagia</taxon>
        <taxon>Cytophagales</taxon>
        <taxon>Cyclobacteriaceae</taxon>
        <taxon>Cecembia</taxon>
    </lineage>
</organism>
<dbReference type="PANTHER" id="PTHR30606:SF10">
    <property type="entry name" value="PHOSPHATIDYLINOSITOL MANNOSIDE ACYLTRANSFERASE"/>
    <property type="match status" value="1"/>
</dbReference>
<comment type="caution">
    <text evidence="7">The sequence shown here is derived from an EMBL/GenBank/DDBJ whole genome shotgun (WGS) entry which is preliminary data.</text>
</comment>
<evidence type="ECO:0000256" key="5">
    <source>
        <dbReference type="ARBA" id="ARBA00023136"/>
    </source>
</evidence>
<evidence type="ECO:0000256" key="2">
    <source>
        <dbReference type="ARBA" id="ARBA00022475"/>
    </source>
</evidence>
<dbReference type="CDD" id="cd07984">
    <property type="entry name" value="LPLAT_LABLAT-like"/>
    <property type="match status" value="1"/>
</dbReference>
<name>A0A4Q7P694_9BACT</name>
<dbReference type="PANTHER" id="PTHR30606">
    <property type="entry name" value="LIPID A BIOSYNTHESIS LAUROYL ACYLTRANSFERASE"/>
    <property type="match status" value="1"/>
</dbReference>
<dbReference type="GO" id="GO:0016746">
    <property type="term" value="F:acyltransferase activity"/>
    <property type="evidence" value="ECO:0007669"/>
    <property type="project" value="UniProtKB-KW"/>
</dbReference>
<comment type="subcellular location">
    <subcellularLocation>
        <location evidence="1">Cell inner membrane</location>
    </subcellularLocation>
</comment>
<dbReference type="InterPro" id="IPR004960">
    <property type="entry name" value="LipA_acyltrans"/>
</dbReference>
<keyword evidence="8" id="KW-1185">Reference proteome</keyword>
<proteinExistence type="predicted"/>